<comment type="caution">
    <text evidence="1">The sequence shown here is derived from an EMBL/GenBank/DDBJ whole genome shotgun (WGS) entry which is preliminary data.</text>
</comment>
<evidence type="ECO:0000313" key="1">
    <source>
        <dbReference type="EMBL" id="GAG56639.1"/>
    </source>
</evidence>
<accession>X0YKG1</accession>
<reference evidence="1" key="1">
    <citation type="journal article" date="2014" name="Front. Microbiol.">
        <title>High frequency of phylogenetically diverse reductive dehalogenase-homologous genes in deep subseafloor sedimentary metagenomes.</title>
        <authorList>
            <person name="Kawai M."/>
            <person name="Futagami T."/>
            <person name="Toyoda A."/>
            <person name="Takaki Y."/>
            <person name="Nishi S."/>
            <person name="Hori S."/>
            <person name="Arai W."/>
            <person name="Tsubouchi T."/>
            <person name="Morono Y."/>
            <person name="Uchiyama I."/>
            <person name="Ito T."/>
            <person name="Fujiyama A."/>
            <person name="Inagaki F."/>
            <person name="Takami H."/>
        </authorList>
    </citation>
    <scope>NUCLEOTIDE SEQUENCE</scope>
    <source>
        <strain evidence="1">Expedition CK06-06</strain>
    </source>
</reference>
<dbReference type="EMBL" id="BART01006027">
    <property type="protein sequence ID" value="GAG56639.1"/>
    <property type="molecule type" value="Genomic_DNA"/>
</dbReference>
<name>X0YKG1_9ZZZZ</name>
<protein>
    <submittedName>
        <fullName evidence="1">Uncharacterized protein</fullName>
    </submittedName>
</protein>
<organism evidence="1">
    <name type="scientific">marine sediment metagenome</name>
    <dbReference type="NCBI Taxonomy" id="412755"/>
    <lineage>
        <taxon>unclassified sequences</taxon>
        <taxon>metagenomes</taxon>
        <taxon>ecological metagenomes</taxon>
    </lineage>
</organism>
<sequence length="100" mass="11370">MEEAISALIDDDRTLDKIFEENIEMASSLMASPEFRVLLTTVRPVADKSDKWIKDNSTIIIDVLEEIHPKMCKVISDTDGGEKWFIDSLFGIRNLLLKIS</sequence>
<dbReference type="AlphaFoldDB" id="X0YKG1"/>
<proteinExistence type="predicted"/>
<gene>
    <name evidence="1" type="ORF">S01H4_13701</name>
</gene>